<dbReference type="Gene3D" id="3.30.470.30">
    <property type="entry name" value="DNA ligase/mRNA capping enzyme"/>
    <property type="match status" value="1"/>
</dbReference>
<dbReference type="EMBL" id="CP024310">
    <property type="protein sequence ID" value="AUX79746.1"/>
    <property type="molecule type" value="Genomic_DNA"/>
</dbReference>
<comment type="cofactor">
    <cofactor evidence="1">
        <name>Mn(2+)</name>
        <dbReference type="ChEBI" id="CHEBI:29035"/>
    </cofactor>
</comment>
<evidence type="ECO:0000256" key="20">
    <source>
        <dbReference type="ARBA" id="ARBA00034003"/>
    </source>
</evidence>
<dbReference type="AlphaFoldDB" id="A0A2L0HE46"/>
<keyword evidence="5" id="KW-0548">Nucleotidyltransferase</keyword>
<evidence type="ECO:0000259" key="22">
    <source>
        <dbReference type="PROSITE" id="PS50160"/>
    </source>
</evidence>
<feature type="domain" description="ATP-dependent DNA ligase family profile" evidence="22">
    <location>
        <begin position="320"/>
        <end position="446"/>
    </location>
</feature>
<dbReference type="GO" id="GO:0003677">
    <property type="term" value="F:DNA binding"/>
    <property type="evidence" value="ECO:0007669"/>
    <property type="project" value="UniProtKB-KW"/>
</dbReference>
<organism evidence="23 24">
    <name type="scientific">Rhizobium fredii</name>
    <name type="common">Sinorhizobium fredii</name>
    <dbReference type="NCBI Taxonomy" id="380"/>
    <lineage>
        <taxon>Bacteria</taxon>
        <taxon>Pseudomonadati</taxon>
        <taxon>Pseudomonadota</taxon>
        <taxon>Alphaproteobacteria</taxon>
        <taxon>Hyphomicrobiales</taxon>
        <taxon>Rhizobiaceae</taxon>
        <taxon>Sinorhizobium/Ensifer group</taxon>
        <taxon>Sinorhizobium</taxon>
    </lineage>
</organism>
<dbReference type="GO" id="GO:0006281">
    <property type="term" value="P:DNA repair"/>
    <property type="evidence" value="ECO:0007669"/>
    <property type="project" value="UniProtKB-KW"/>
</dbReference>
<accession>A0A2L0HE46</accession>
<dbReference type="InterPro" id="IPR014146">
    <property type="entry name" value="LigD_ligase_dom"/>
</dbReference>
<dbReference type="Pfam" id="PF04679">
    <property type="entry name" value="DNA_ligase_A_C"/>
    <property type="match status" value="1"/>
</dbReference>
<dbReference type="NCBIfam" id="TIGR02779">
    <property type="entry name" value="NHEJ_ligase_lig"/>
    <property type="match status" value="1"/>
</dbReference>
<dbReference type="CDD" id="cd04862">
    <property type="entry name" value="PaeLigD_Pol_like"/>
    <property type="match status" value="1"/>
</dbReference>
<evidence type="ECO:0000256" key="11">
    <source>
        <dbReference type="ARBA" id="ARBA00022839"/>
    </source>
</evidence>
<dbReference type="GO" id="GO:0046872">
    <property type="term" value="F:metal ion binding"/>
    <property type="evidence" value="ECO:0007669"/>
    <property type="project" value="UniProtKB-KW"/>
</dbReference>
<dbReference type="Gene3D" id="2.40.50.140">
    <property type="entry name" value="Nucleic acid-binding proteins"/>
    <property type="match status" value="1"/>
</dbReference>
<evidence type="ECO:0000256" key="12">
    <source>
        <dbReference type="ARBA" id="ARBA00022840"/>
    </source>
</evidence>
<dbReference type="RefSeq" id="WP_097539071.1">
    <property type="nucleotide sequence ID" value="NZ_CP024310.1"/>
</dbReference>
<dbReference type="InterPro" id="IPR014143">
    <property type="entry name" value="NHEJ_ligase_prk"/>
</dbReference>
<dbReference type="GO" id="GO:0004527">
    <property type="term" value="F:exonuclease activity"/>
    <property type="evidence" value="ECO:0007669"/>
    <property type="project" value="UniProtKB-KW"/>
</dbReference>
<evidence type="ECO:0000256" key="14">
    <source>
        <dbReference type="ARBA" id="ARBA00023125"/>
    </source>
</evidence>
<evidence type="ECO:0000256" key="19">
    <source>
        <dbReference type="ARBA" id="ARBA00029943"/>
    </source>
</evidence>
<keyword evidence="14" id="KW-0238">DNA-binding</keyword>
<keyword evidence="8" id="KW-0547">Nucleotide-binding</keyword>
<evidence type="ECO:0000313" key="23">
    <source>
        <dbReference type="EMBL" id="AUX79746.1"/>
    </source>
</evidence>
<dbReference type="EC" id="6.5.1.1" evidence="2"/>
<evidence type="ECO:0000256" key="5">
    <source>
        <dbReference type="ARBA" id="ARBA00022695"/>
    </source>
</evidence>
<dbReference type="InterPro" id="IPR052171">
    <property type="entry name" value="NHEJ_LigD"/>
</dbReference>
<feature type="region of interest" description="Disordered" evidence="21">
    <location>
        <begin position="1"/>
        <end position="30"/>
    </location>
</feature>
<dbReference type="InterPro" id="IPR012340">
    <property type="entry name" value="NA-bd_OB-fold"/>
</dbReference>
<gene>
    <name evidence="23" type="ORF">NXT3_PC00585</name>
</gene>
<keyword evidence="6" id="KW-0540">Nuclease</keyword>
<evidence type="ECO:0000256" key="10">
    <source>
        <dbReference type="ARBA" id="ARBA00022801"/>
    </source>
</evidence>
<keyword evidence="17" id="KW-0464">Manganese</keyword>
<proteinExistence type="predicted"/>
<keyword evidence="10" id="KW-0378">Hydrolase</keyword>
<evidence type="ECO:0000256" key="21">
    <source>
        <dbReference type="SAM" id="MobiDB-lite"/>
    </source>
</evidence>
<dbReference type="SUPFAM" id="SSF56091">
    <property type="entry name" value="DNA ligase/mRNA capping enzyme, catalytic domain"/>
    <property type="match status" value="1"/>
</dbReference>
<dbReference type="PROSITE" id="PS50160">
    <property type="entry name" value="DNA_LIGASE_A3"/>
    <property type="match status" value="1"/>
</dbReference>
<evidence type="ECO:0000256" key="13">
    <source>
        <dbReference type="ARBA" id="ARBA00022932"/>
    </source>
</evidence>
<dbReference type="Pfam" id="PF13298">
    <property type="entry name" value="LigD_N"/>
    <property type="match status" value="1"/>
</dbReference>
<evidence type="ECO:0000256" key="6">
    <source>
        <dbReference type="ARBA" id="ARBA00022722"/>
    </source>
</evidence>
<keyword evidence="9" id="KW-0227">DNA damage</keyword>
<dbReference type="NCBIfam" id="TIGR02777">
    <property type="entry name" value="LigD_PE_dom"/>
    <property type="match status" value="1"/>
</dbReference>
<keyword evidence="18" id="KW-0511">Multifunctional enzyme</keyword>
<evidence type="ECO:0000256" key="9">
    <source>
        <dbReference type="ARBA" id="ARBA00022763"/>
    </source>
</evidence>
<dbReference type="PANTHER" id="PTHR42705:SF2">
    <property type="entry name" value="BIFUNCTIONAL NON-HOMOLOGOUS END JOINING PROTEIN LIGD"/>
    <property type="match status" value="1"/>
</dbReference>
<keyword evidence="13" id="KW-0239">DNA-directed DNA polymerase</keyword>
<comment type="catalytic activity">
    <reaction evidence="20">
        <text>ATP + (deoxyribonucleotide)n-3'-hydroxyl + 5'-phospho-(deoxyribonucleotide)m = (deoxyribonucleotide)n+m + AMP + diphosphate.</text>
        <dbReference type="EC" id="6.5.1.1"/>
    </reaction>
</comment>
<dbReference type="CDD" id="cd07906">
    <property type="entry name" value="Adenylation_DNA_ligase_LigD_LigC"/>
    <property type="match status" value="1"/>
</dbReference>
<evidence type="ECO:0000256" key="18">
    <source>
        <dbReference type="ARBA" id="ARBA00023268"/>
    </source>
</evidence>
<keyword evidence="23" id="KW-0614">Plasmid</keyword>
<dbReference type="InterPro" id="IPR033651">
    <property type="entry name" value="PaeLigD_Pol-like"/>
</dbReference>
<keyword evidence="3 23" id="KW-0436">Ligase</keyword>
<dbReference type="SUPFAM" id="SSF50249">
    <property type="entry name" value="Nucleic acid-binding proteins"/>
    <property type="match status" value="1"/>
</dbReference>
<keyword evidence="15" id="KW-0233">DNA recombination</keyword>
<evidence type="ECO:0000256" key="16">
    <source>
        <dbReference type="ARBA" id="ARBA00023204"/>
    </source>
</evidence>
<evidence type="ECO:0000313" key="24">
    <source>
        <dbReference type="Proteomes" id="UP000239340"/>
    </source>
</evidence>
<evidence type="ECO:0000256" key="1">
    <source>
        <dbReference type="ARBA" id="ARBA00001936"/>
    </source>
</evidence>
<dbReference type="GO" id="GO:0006310">
    <property type="term" value="P:DNA recombination"/>
    <property type="evidence" value="ECO:0007669"/>
    <property type="project" value="UniProtKB-KW"/>
</dbReference>
<reference evidence="23 24" key="1">
    <citation type="submission" date="2017-10" db="EMBL/GenBank/DDBJ databases">
        <title>Analysis of the genome sequences of Rhizobium populations associated to common bean (phaseolus vulgaris).</title>
        <authorList>
            <person name="Bustos P."/>
            <person name="Santamaria R.I."/>
            <person name="Miranda-Sanchez F."/>
            <person name="Perez-Carrascal O."/>
            <person name="Juarez S."/>
            <person name="Lozano L."/>
            <person name="Martinez-Flores I."/>
            <person name="Vinuesa P."/>
            <person name="Martinez-Romero E."/>
            <person name="Cevallos M.A."/>
            <person name="Romero D."/>
            <person name="Davila G."/>
            <person name="Gonzalez V."/>
        </authorList>
    </citation>
    <scope>NUCLEOTIDE SEQUENCE [LARGE SCALE GENOMIC DNA]</scope>
    <source>
        <strain evidence="23 24">NXT3</strain>
        <plasmid evidence="24">Plasmid psfrenxt3c</plasmid>
    </source>
</reference>
<evidence type="ECO:0000256" key="8">
    <source>
        <dbReference type="ARBA" id="ARBA00022741"/>
    </source>
</evidence>
<dbReference type="InterPro" id="IPR012309">
    <property type="entry name" value="DNA_ligase_ATP-dep_C"/>
</dbReference>
<dbReference type="InterPro" id="IPR014145">
    <property type="entry name" value="LigD_pol_dom"/>
</dbReference>
<dbReference type="Pfam" id="PF21686">
    <property type="entry name" value="LigD_Prim-Pol"/>
    <property type="match status" value="1"/>
</dbReference>
<keyword evidence="4" id="KW-0808">Transferase</keyword>
<dbReference type="GO" id="GO:0005524">
    <property type="term" value="F:ATP binding"/>
    <property type="evidence" value="ECO:0007669"/>
    <property type="project" value="UniProtKB-KW"/>
</dbReference>
<protein>
    <recommendedName>
        <fullName evidence="2">DNA ligase (ATP)</fullName>
        <ecNumber evidence="2">6.5.1.1</ecNumber>
    </recommendedName>
    <alternativeName>
        <fullName evidence="19">NHEJ DNA polymerase</fullName>
    </alternativeName>
</protein>
<keyword evidence="11" id="KW-0269">Exonuclease</keyword>
<dbReference type="NCBIfam" id="TIGR02778">
    <property type="entry name" value="ligD_pol"/>
    <property type="match status" value="1"/>
</dbReference>
<dbReference type="InterPro" id="IPR012310">
    <property type="entry name" value="DNA_ligase_ATP-dep_cent"/>
</dbReference>
<keyword evidence="16" id="KW-0234">DNA repair</keyword>
<keyword evidence="12" id="KW-0067">ATP-binding</keyword>
<evidence type="ECO:0000256" key="4">
    <source>
        <dbReference type="ARBA" id="ARBA00022679"/>
    </source>
</evidence>
<dbReference type="Proteomes" id="UP000239340">
    <property type="component" value="Plasmid pSfreNXT3c"/>
</dbReference>
<dbReference type="InterPro" id="IPR014144">
    <property type="entry name" value="LigD_PE_domain"/>
</dbReference>
<dbReference type="NCBIfam" id="TIGR02776">
    <property type="entry name" value="NHEJ_ligase_prk"/>
    <property type="match status" value="1"/>
</dbReference>
<dbReference type="Gene3D" id="3.30.1490.70">
    <property type="match status" value="1"/>
</dbReference>
<evidence type="ECO:0000256" key="2">
    <source>
        <dbReference type="ARBA" id="ARBA00012727"/>
    </source>
</evidence>
<evidence type="ECO:0000256" key="3">
    <source>
        <dbReference type="ARBA" id="ARBA00022598"/>
    </source>
</evidence>
<keyword evidence="7" id="KW-0479">Metal-binding</keyword>
<dbReference type="Gene3D" id="3.90.920.10">
    <property type="entry name" value="DNA primase, PRIM domain"/>
    <property type="match status" value="1"/>
</dbReference>
<name>A0A2L0HE46_RHIFR</name>
<dbReference type="GO" id="GO:0003887">
    <property type="term" value="F:DNA-directed DNA polymerase activity"/>
    <property type="evidence" value="ECO:0007669"/>
    <property type="project" value="UniProtKB-KW"/>
</dbReference>
<evidence type="ECO:0000256" key="7">
    <source>
        <dbReference type="ARBA" id="ARBA00022723"/>
    </source>
</evidence>
<dbReference type="PANTHER" id="PTHR42705">
    <property type="entry name" value="BIFUNCTIONAL NON-HOMOLOGOUS END JOINING PROTEIN LIGD"/>
    <property type="match status" value="1"/>
</dbReference>
<dbReference type="CDD" id="cd07971">
    <property type="entry name" value="OBF_DNA_ligase_LigD"/>
    <property type="match status" value="1"/>
</dbReference>
<dbReference type="GO" id="GO:0003910">
    <property type="term" value="F:DNA ligase (ATP) activity"/>
    <property type="evidence" value="ECO:0007669"/>
    <property type="project" value="UniProtKB-EC"/>
</dbReference>
<geneLocation type="plasmid" evidence="24">
    <name>psfrenxt3c</name>
</geneLocation>
<dbReference type="Pfam" id="PF01068">
    <property type="entry name" value="DNA_ligase_A_M"/>
    <property type="match status" value="1"/>
</dbReference>
<evidence type="ECO:0000256" key="15">
    <source>
        <dbReference type="ARBA" id="ARBA00023172"/>
    </source>
</evidence>
<evidence type="ECO:0000256" key="17">
    <source>
        <dbReference type="ARBA" id="ARBA00023211"/>
    </source>
</evidence>
<sequence>MATSKLEAYRKKRDFSKTPEPAGRPAGGGNRFVVHKHHATADHYDLRLEVGGVLKSWAVPKGPSLNPADKRLAVETEDHPIDYIDFEGVIPEGQYGAGPMIVWDTGVWAPMDDVEESLRKGAFKFRLAGEKLNGGWMLTRLKARPGEEDDRNWLLFKERDPAADPSIDILAARPESVKSGRRIEELVEKPTPAAKTVKLKPGALPGATKAPMPTRIEPQLAMPTAAPPDSAPGREVWLHEIKFDGYRTMAHLSSGEVRLITRGGLDWTRRYGDLPEAFRRLSCPEAVIDGEIVVLDEEGISRFALLQEALSAGAGNRLVFYAFDLLHLDGWNLAAVPLEKRKALLKQVLAAQLSSRSAIQLSDHVIGDGRAFYQQASELGLEGVISKRASAPYQSGRSKTWTKTKALKAEDFVIAGYTMSEAAEGLAALALGEWVDGELQYRGKVGTGFDAETLKQLLARLEPLRAGAAKLEGAPKEIIWVRPVLRARIHYGNRTADNILRHAVFRGLRDVDLSTPVSPRQKRLISDADLASISITNPTRRLFGKSGPTKLDLAVYYAMIGDFMLPHILGRPVSLVRCPTGKTADCFFQRHPFTGMPPSVATFQTANSDGETRTYLSVEDAKSYLALAQFGVVEFHNWGTTRMLLDKPDRMVFDLDPGEGVAWRVVVEAAIHIKAELEAVGLVPFVKTSGGNGLHVVLPVRPKFNWKKFHQAASAIAARLAATAPETFTTTMGKGNRVRRIFIDFHRNARSHTWAAPYSLRARTNLPASTPLSWSDLEAIDAPGDLNYSSLPGLLATSGDPWADIGDFARELPPQSGTEK</sequence>